<accession>A0A3S4QZE8</accession>
<reference evidence="2 3" key="1">
    <citation type="submission" date="2018-12" db="EMBL/GenBank/DDBJ databases">
        <authorList>
            <consortium name="Pathogen Informatics"/>
        </authorList>
    </citation>
    <scope>NUCLEOTIDE SEQUENCE [LARGE SCALE GENOMIC DNA]</scope>
    <source>
        <strain evidence="2 3">NCTC11432</strain>
    </source>
</reference>
<dbReference type="Pfam" id="PF00155">
    <property type="entry name" value="Aminotran_1_2"/>
    <property type="match status" value="1"/>
</dbReference>
<keyword evidence="2" id="KW-0808">Transferase</keyword>
<dbReference type="InterPro" id="IPR004839">
    <property type="entry name" value="Aminotransferase_I/II_large"/>
</dbReference>
<dbReference type="EC" id="2.6.1.9" evidence="2"/>
<dbReference type="GO" id="GO:0030170">
    <property type="term" value="F:pyridoxal phosphate binding"/>
    <property type="evidence" value="ECO:0007669"/>
    <property type="project" value="InterPro"/>
</dbReference>
<name>A0A3S4QZE8_CHRGE</name>
<dbReference type="GO" id="GO:0004400">
    <property type="term" value="F:histidinol-phosphate transaminase activity"/>
    <property type="evidence" value="ECO:0007669"/>
    <property type="project" value="UniProtKB-EC"/>
</dbReference>
<dbReference type="EMBL" id="LR134289">
    <property type="protein sequence ID" value="VEE04985.1"/>
    <property type="molecule type" value="Genomic_DNA"/>
</dbReference>
<dbReference type="Gene3D" id="3.90.1150.10">
    <property type="entry name" value="Aspartate Aminotransferase, domain 1"/>
    <property type="match status" value="1"/>
</dbReference>
<sequence>MNVLSQELILKTLEDEGRLKENVNRILEERMWLKQQFDGIACISKVFSTDANFFLIKMENVDSVYTRMLEEEILASRRDPAIPGCIRINVGNREENEKLINLLKSI</sequence>
<dbReference type="Proteomes" id="UP000279227">
    <property type="component" value="Chromosome"/>
</dbReference>
<keyword evidence="2" id="KW-0032">Aminotransferase</keyword>
<protein>
    <submittedName>
        <fullName evidence="2">Histidinol-phosphate aminotransferase</fullName>
        <ecNumber evidence="2">2.6.1.9</ecNumber>
    </submittedName>
</protein>
<dbReference type="AlphaFoldDB" id="A0A3S4QZE8"/>
<dbReference type="KEGG" id="cgle:NCTC11432_00562"/>
<gene>
    <name evidence="2" type="primary">hisC_2</name>
    <name evidence="2" type="ORF">NCTC11432_00562</name>
</gene>
<dbReference type="SUPFAM" id="SSF53383">
    <property type="entry name" value="PLP-dependent transferases"/>
    <property type="match status" value="1"/>
</dbReference>
<evidence type="ECO:0000259" key="1">
    <source>
        <dbReference type="Pfam" id="PF00155"/>
    </source>
</evidence>
<organism evidence="2 3">
    <name type="scientific">Chryseobacterium gleum</name>
    <name type="common">Flavobacterium gleum</name>
    <dbReference type="NCBI Taxonomy" id="250"/>
    <lineage>
        <taxon>Bacteria</taxon>
        <taxon>Pseudomonadati</taxon>
        <taxon>Bacteroidota</taxon>
        <taxon>Flavobacteriia</taxon>
        <taxon>Flavobacteriales</taxon>
        <taxon>Weeksellaceae</taxon>
        <taxon>Chryseobacterium group</taxon>
        <taxon>Chryseobacterium</taxon>
    </lineage>
</organism>
<dbReference type="InterPro" id="IPR015422">
    <property type="entry name" value="PyrdxlP-dep_Trfase_small"/>
</dbReference>
<evidence type="ECO:0000313" key="3">
    <source>
        <dbReference type="Proteomes" id="UP000279227"/>
    </source>
</evidence>
<feature type="domain" description="Aminotransferase class I/classII large" evidence="1">
    <location>
        <begin position="6"/>
        <end position="101"/>
    </location>
</feature>
<dbReference type="InterPro" id="IPR015424">
    <property type="entry name" value="PyrdxlP-dep_Trfase"/>
</dbReference>
<proteinExistence type="predicted"/>
<evidence type="ECO:0000313" key="2">
    <source>
        <dbReference type="EMBL" id="VEE04985.1"/>
    </source>
</evidence>